<evidence type="ECO:0000256" key="7">
    <source>
        <dbReference type="ARBA" id="ARBA00022833"/>
    </source>
</evidence>
<feature type="domain" description="Purple acid phosphatase N-terminal" evidence="12">
    <location>
        <begin position="38"/>
        <end position="125"/>
    </location>
</feature>
<evidence type="ECO:0000259" key="12">
    <source>
        <dbReference type="Pfam" id="PF16656"/>
    </source>
</evidence>
<feature type="domain" description="Calcineurin-like phosphoesterase" evidence="10">
    <location>
        <begin position="146"/>
        <end position="319"/>
    </location>
</feature>
<evidence type="ECO:0000256" key="8">
    <source>
        <dbReference type="ARBA" id="ARBA00023180"/>
    </source>
</evidence>
<dbReference type="Pfam" id="PF14008">
    <property type="entry name" value="Metallophos_C"/>
    <property type="match status" value="1"/>
</dbReference>
<dbReference type="InterPro" id="IPR025733">
    <property type="entry name" value="PAPs_C"/>
</dbReference>
<sequence>MTKSQIFTCLFLVYVFSQTIASHGSLTHPTEEHCETQPQQVHISLAGDGYVRVSYVTTYTMATSVVEYGTKSGKYNEFALGDNFNYHYYSYVSGKVHYVTIGPLKPGTTYYYRCGGSGVEYTFRTPPASFPVEFVIVGGLGQTEWTKATLSRIGQKCHDVLLVAGGLSYADGQQSLWDSFGRFVEPYASKRPWMVVAGKQEIEGVCTISKGPQPFKAYNARWLMPYHESGSTSNLYYSFDVAGAHIIMLGSYADFESDSAQYGWLKVDLANIDRSKTPWVFVVVNTPWYTSSNAYKGEGETMRKAMENLLYMARVDVVFASRVNAYERFARVYDNKPDSCAPLYITLGDGGFKSSFEFEHHVTSTSVHKELSFGHGRLRVYDNKKAHWAWFRTEDDTNDAPSDEIWITSLLASDSKCMELCTCKKFTSTHDEL</sequence>
<dbReference type="SUPFAM" id="SSF49363">
    <property type="entry name" value="Purple acid phosphatase, N-terminal domain"/>
    <property type="match status" value="1"/>
</dbReference>
<dbReference type="InterPro" id="IPR004843">
    <property type="entry name" value="Calcineurin-like_PHP"/>
</dbReference>
<evidence type="ECO:0000256" key="9">
    <source>
        <dbReference type="RuleBase" id="RU361203"/>
    </source>
</evidence>
<name>A0AAW1LLM8_SAPOF</name>
<dbReference type="Proteomes" id="UP001443914">
    <property type="component" value="Unassembled WGS sequence"/>
</dbReference>
<dbReference type="CDD" id="cd00839">
    <property type="entry name" value="MPP_PAPs"/>
    <property type="match status" value="1"/>
</dbReference>
<keyword evidence="5 9" id="KW-0732">Signal</keyword>
<dbReference type="Gene3D" id="2.60.40.380">
    <property type="entry name" value="Purple acid phosphatase-like, N-terminal"/>
    <property type="match status" value="1"/>
</dbReference>
<dbReference type="InterPro" id="IPR029052">
    <property type="entry name" value="Metallo-depent_PP-like"/>
</dbReference>
<keyword evidence="6 9" id="KW-0378">Hydrolase</keyword>
<reference evidence="13" key="1">
    <citation type="submission" date="2024-03" db="EMBL/GenBank/DDBJ databases">
        <title>WGS assembly of Saponaria officinalis var. Norfolk2.</title>
        <authorList>
            <person name="Jenkins J."/>
            <person name="Shu S."/>
            <person name="Grimwood J."/>
            <person name="Barry K."/>
            <person name="Goodstein D."/>
            <person name="Schmutz J."/>
            <person name="Leebens-Mack J."/>
            <person name="Osbourn A."/>
        </authorList>
    </citation>
    <scope>NUCLEOTIDE SEQUENCE [LARGE SCALE GENOMIC DNA]</scope>
    <source>
        <strain evidence="13">JIC</strain>
    </source>
</reference>
<evidence type="ECO:0000256" key="5">
    <source>
        <dbReference type="ARBA" id="ARBA00022729"/>
    </source>
</evidence>
<dbReference type="PANTHER" id="PTHR22953:SF7">
    <property type="entry name" value="PURPLE ACID PHOSPHATASE 22"/>
    <property type="match status" value="1"/>
</dbReference>
<dbReference type="AlphaFoldDB" id="A0AAW1LLM8"/>
<dbReference type="InterPro" id="IPR041792">
    <property type="entry name" value="MPP_PAP"/>
</dbReference>
<feature type="signal peptide" evidence="9">
    <location>
        <begin position="1"/>
        <end position="21"/>
    </location>
</feature>
<dbReference type="InterPro" id="IPR008963">
    <property type="entry name" value="Purple_acid_Pase-like_N"/>
</dbReference>
<evidence type="ECO:0000256" key="3">
    <source>
        <dbReference type="ARBA" id="ARBA00001962"/>
    </source>
</evidence>
<dbReference type="PANTHER" id="PTHR22953">
    <property type="entry name" value="ACID PHOSPHATASE RELATED"/>
    <property type="match status" value="1"/>
</dbReference>
<dbReference type="Gene3D" id="3.60.21.10">
    <property type="match status" value="1"/>
</dbReference>
<keyword evidence="7" id="KW-0862">Zinc</keyword>
<dbReference type="EMBL" id="JBDFQZ010000004">
    <property type="protein sequence ID" value="KAK9733446.1"/>
    <property type="molecule type" value="Genomic_DNA"/>
</dbReference>
<comment type="catalytic activity">
    <reaction evidence="1 9">
        <text>a phosphate monoester + H2O = an alcohol + phosphate</text>
        <dbReference type="Rhea" id="RHEA:15017"/>
        <dbReference type="ChEBI" id="CHEBI:15377"/>
        <dbReference type="ChEBI" id="CHEBI:30879"/>
        <dbReference type="ChEBI" id="CHEBI:43474"/>
        <dbReference type="ChEBI" id="CHEBI:67140"/>
        <dbReference type="EC" id="3.1.3.2"/>
    </reaction>
</comment>
<feature type="chain" id="PRO_5043097492" description="Purple acid phosphatase" evidence="9">
    <location>
        <begin position="22"/>
        <end position="433"/>
    </location>
</feature>
<comment type="caution">
    <text evidence="13">The sequence shown here is derived from an EMBL/GenBank/DDBJ whole genome shotgun (WGS) entry which is preliminary data.</text>
</comment>
<dbReference type="Pfam" id="PF00149">
    <property type="entry name" value="Metallophos"/>
    <property type="match status" value="1"/>
</dbReference>
<evidence type="ECO:0000313" key="13">
    <source>
        <dbReference type="EMBL" id="KAK9733446.1"/>
    </source>
</evidence>
<evidence type="ECO:0000256" key="2">
    <source>
        <dbReference type="ARBA" id="ARBA00001947"/>
    </source>
</evidence>
<evidence type="ECO:0000256" key="6">
    <source>
        <dbReference type="ARBA" id="ARBA00022801"/>
    </source>
</evidence>
<proteinExistence type="inferred from homology"/>
<evidence type="ECO:0000256" key="1">
    <source>
        <dbReference type="ARBA" id="ARBA00000032"/>
    </source>
</evidence>
<comment type="similarity">
    <text evidence="4 9">Belongs to the metallophosphoesterase superfamily. Purple acid phosphatase family.</text>
</comment>
<evidence type="ECO:0000313" key="14">
    <source>
        <dbReference type="Proteomes" id="UP001443914"/>
    </source>
</evidence>
<gene>
    <name evidence="13" type="ORF">RND81_04G068000</name>
</gene>
<keyword evidence="14" id="KW-1185">Reference proteome</keyword>
<evidence type="ECO:0000259" key="11">
    <source>
        <dbReference type="Pfam" id="PF14008"/>
    </source>
</evidence>
<dbReference type="GO" id="GO:0003993">
    <property type="term" value="F:acid phosphatase activity"/>
    <property type="evidence" value="ECO:0007669"/>
    <property type="project" value="UniProtKB-EC"/>
</dbReference>
<organism evidence="13 14">
    <name type="scientific">Saponaria officinalis</name>
    <name type="common">Common soapwort</name>
    <name type="synonym">Lychnis saponaria</name>
    <dbReference type="NCBI Taxonomy" id="3572"/>
    <lineage>
        <taxon>Eukaryota</taxon>
        <taxon>Viridiplantae</taxon>
        <taxon>Streptophyta</taxon>
        <taxon>Embryophyta</taxon>
        <taxon>Tracheophyta</taxon>
        <taxon>Spermatophyta</taxon>
        <taxon>Magnoliopsida</taxon>
        <taxon>eudicotyledons</taxon>
        <taxon>Gunneridae</taxon>
        <taxon>Pentapetalae</taxon>
        <taxon>Caryophyllales</taxon>
        <taxon>Caryophyllaceae</taxon>
        <taxon>Caryophylleae</taxon>
        <taxon>Saponaria</taxon>
    </lineage>
</organism>
<protein>
    <recommendedName>
        <fullName evidence="9">Purple acid phosphatase</fullName>
        <ecNumber evidence="9">3.1.3.2</ecNumber>
    </recommendedName>
</protein>
<dbReference type="EC" id="3.1.3.2" evidence="9"/>
<dbReference type="GO" id="GO:0046872">
    <property type="term" value="F:metal ion binding"/>
    <property type="evidence" value="ECO:0007669"/>
    <property type="project" value="InterPro"/>
</dbReference>
<accession>A0AAW1LLM8</accession>
<comment type="cofactor">
    <cofactor evidence="2">
        <name>Zn(2+)</name>
        <dbReference type="ChEBI" id="CHEBI:29105"/>
    </cofactor>
</comment>
<dbReference type="Pfam" id="PF16656">
    <property type="entry name" value="Pur_ac_phosph_N"/>
    <property type="match status" value="1"/>
</dbReference>
<dbReference type="InterPro" id="IPR039331">
    <property type="entry name" value="PAPs-like"/>
</dbReference>
<dbReference type="SUPFAM" id="SSF56300">
    <property type="entry name" value="Metallo-dependent phosphatases"/>
    <property type="match status" value="1"/>
</dbReference>
<feature type="domain" description="Purple acid phosphatase C-terminal" evidence="11">
    <location>
        <begin position="341"/>
        <end position="396"/>
    </location>
</feature>
<comment type="cofactor">
    <cofactor evidence="3">
        <name>Fe cation</name>
        <dbReference type="ChEBI" id="CHEBI:24875"/>
    </cofactor>
</comment>
<keyword evidence="8" id="KW-0325">Glycoprotein</keyword>
<dbReference type="InterPro" id="IPR015914">
    <property type="entry name" value="PAPs_N"/>
</dbReference>
<evidence type="ECO:0000259" key="10">
    <source>
        <dbReference type="Pfam" id="PF00149"/>
    </source>
</evidence>
<evidence type="ECO:0000256" key="4">
    <source>
        <dbReference type="ARBA" id="ARBA00008723"/>
    </source>
</evidence>